<dbReference type="KEGG" id="msu:MS1007"/>
<gene>
    <name evidence="1" type="ordered locus">MS1007</name>
</gene>
<evidence type="ECO:0000313" key="1">
    <source>
        <dbReference type="EMBL" id="AAU37614.1"/>
    </source>
</evidence>
<protein>
    <submittedName>
        <fullName evidence="1">Uncharacterized protein</fullName>
    </submittedName>
</protein>
<sequence>MNKSRFAFQLIKSVVIVGATISQIQKKSSN</sequence>
<reference evidence="1 2" key="1">
    <citation type="journal article" date="2004" name="Nat. Biotechnol.">
        <title>The genome sequence of the capnophilic rumen bacterium Mannheimia succiniciproducens.</title>
        <authorList>
            <person name="Hong S.H."/>
            <person name="Kim J.S."/>
            <person name="Lee S.Y."/>
            <person name="In Y.H."/>
            <person name="Choi S.S."/>
            <person name="Rih J.-K."/>
            <person name="Kim C.H."/>
            <person name="Jeong H."/>
            <person name="Hur C.G."/>
            <person name="Kim J.J."/>
        </authorList>
    </citation>
    <scope>NUCLEOTIDE SEQUENCE [LARGE SCALE GENOMIC DNA]</scope>
    <source>
        <strain evidence="2">KCTC 0769BP / MBEL55E</strain>
    </source>
</reference>
<name>Q65TU6_MANSM</name>
<accession>Q65TU6</accession>
<dbReference type="AlphaFoldDB" id="Q65TU6"/>
<proteinExistence type="predicted"/>
<dbReference type="STRING" id="221988.MS1007"/>
<dbReference type="HOGENOM" id="CLU_3404266_0_0_6"/>
<dbReference type="Proteomes" id="UP000000607">
    <property type="component" value="Chromosome"/>
</dbReference>
<evidence type="ECO:0000313" key="2">
    <source>
        <dbReference type="Proteomes" id="UP000000607"/>
    </source>
</evidence>
<keyword evidence="2" id="KW-1185">Reference proteome</keyword>
<dbReference type="EMBL" id="AE016827">
    <property type="protein sequence ID" value="AAU37614.1"/>
    <property type="molecule type" value="Genomic_DNA"/>
</dbReference>
<organism evidence="1 2">
    <name type="scientific">Mannheimia succiniciproducens (strain KCTC 0769BP / MBEL55E)</name>
    <dbReference type="NCBI Taxonomy" id="221988"/>
    <lineage>
        <taxon>Bacteria</taxon>
        <taxon>Pseudomonadati</taxon>
        <taxon>Pseudomonadota</taxon>
        <taxon>Gammaproteobacteria</taxon>
        <taxon>Pasteurellales</taxon>
        <taxon>Pasteurellaceae</taxon>
        <taxon>Basfia</taxon>
    </lineage>
</organism>